<dbReference type="RefSeq" id="XP_004039283.1">
    <property type="nucleotide sequence ID" value="XM_004039235.1"/>
</dbReference>
<evidence type="ECO:0000256" key="1">
    <source>
        <dbReference type="ARBA" id="ARBA00004123"/>
    </source>
</evidence>
<dbReference type="InterPro" id="IPR018846">
    <property type="entry name" value="Beta-prop_RSE1/DDB1/CPSF1_1st"/>
</dbReference>
<dbReference type="GeneID" id="14910161"/>
<dbReference type="SUPFAM" id="SSF50978">
    <property type="entry name" value="WD40 repeat-like"/>
    <property type="match status" value="1"/>
</dbReference>
<feature type="domain" description="RSE1/DDB1/CPSF1 first beta-propeller" evidence="7">
    <location>
        <begin position="15"/>
        <end position="396"/>
    </location>
</feature>
<evidence type="ECO:0000259" key="7">
    <source>
        <dbReference type="Pfam" id="PF10433"/>
    </source>
</evidence>
<dbReference type="Gene3D" id="2.130.10.10">
    <property type="entry name" value="YVTN repeat-like/Quinoprotein amine dehydrogenase"/>
    <property type="match status" value="2"/>
</dbReference>
<dbReference type="OMA" id="PRATGHW"/>
<dbReference type="Proteomes" id="UP000008983">
    <property type="component" value="Unassembled WGS sequence"/>
</dbReference>
<dbReference type="InterPro" id="IPR004871">
    <property type="entry name" value="RSE1/DDB1/CPSF1_C"/>
</dbReference>
<keyword evidence="3" id="KW-0747">Spliceosome</keyword>
<dbReference type="eggNOG" id="KOG1898">
    <property type="taxonomic scope" value="Eukaryota"/>
</dbReference>
<dbReference type="InParanoid" id="G0QLD3"/>
<evidence type="ECO:0000256" key="4">
    <source>
        <dbReference type="ARBA" id="ARBA00023187"/>
    </source>
</evidence>
<dbReference type="InterPro" id="IPR050358">
    <property type="entry name" value="RSE1/DDB1/CFT1"/>
</dbReference>
<proteinExistence type="predicted"/>
<dbReference type="InterPro" id="IPR015943">
    <property type="entry name" value="WD40/YVTN_repeat-like_dom_sf"/>
</dbReference>
<reference evidence="8 9" key="1">
    <citation type="submission" date="2011-07" db="EMBL/GenBank/DDBJ databases">
        <authorList>
            <person name="Coyne R."/>
            <person name="Brami D."/>
            <person name="Johnson J."/>
            <person name="Hostetler J."/>
            <person name="Hannick L."/>
            <person name="Clark T."/>
            <person name="Cassidy-Hanley D."/>
            <person name="Inman J."/>
        </authorList>
    </citation>
    <scope>NUCLEOTIDE SEQUENCE [LARGE SCALE GENOMIC DNA]</scope>
    <source>
        <strain evidence="8 9">G5</strain>
    </source>
</reference>
<keyword evidence="4" id="KW-0508">mRNA splicing</keyword>
<sequence>MMNLYSLTLLQPTCIVKAIYGNFSGPKAQELAVAKGKILEILSPDEETGKLKTVHSEEVFGLIRTISTFRLPGFKKDYIIIGSDSGRIVILNYNKKKGEFEKLHQETYGKTGCRRIVPGQYIAVDPKGRVCMIAALEKQKFVFILNRENDKLTISSPLEAHKSHTICYDICGIDVGYENAQFACIECDYGEKDQKDSPMNNGIIQKQLTIYELDFGLNHVVKKSSENVPESAHLLISIPGGQEGPGGVVIVCEDFLIYKGTKGERICQFPKRFSADTNSKIMINTFGFHKQKEFFFFLLQTELGDLFKLEIQSTKDDVHSISLQYFDSIPPSISICVMRNGYLFAACEKGNHLLYRFKSIGEKEANSVRTDSTQDQKMPVLFIPRKLKNLQQVDQLENLSAISDIKVSDLTGEGHPQIYTLCSAGYRSSLRILRHGLQVNEVAASRLPGVPTGIWTIKSRYDENFSKYIILSFSKQTLVLSISDRVQQVTDSGIDLNKQTIHANLLEDNAIIQVMPDGFRHIRVDKRVQQLKTEGKIVKAVSNQKQIAISLQGGDIIYFELDYAGQLIEVAKTNLQEEIECMDIGEVPFGRQKSKFLSVGCSDHSVRILSLENDTCLQKISIQALPGIAENVSLIEMKRGSGLEQEAEQYQLYLYVGLKNGILLRASVDQITGSLSDTRTRVLSGAPVRTCKYQVQGQPALLALKLIHKTEVDDIPGSLHAHKGKLLAGCGTFLRYYDIGKKKLLKKSEVKGLQSPINGIQTFGDRIFVSMVGDAVHIMKHKQKEQTFYEVCDDVLPRWMSAFQVLDYSTYIGGDKFENMFVCRIPQNAEEEMDENPMSYKLRWESGYLNGAPYKTEQICQFYVGEVVTTFQKACLVSTGNECIIYGTSMGSIGAFYPFQTKEDIDFFVHLEMYLRIDVLPLAGRDHVMFRAFYGPVKSVIDGDLCEQFMRIGQGKQKVLAEEMERTPAEVHKKLDEIRNKIL</sequence>
<evidence type="ECO:0000313" key="8">
    <source>
        <dbReference type="EMBL" id="EGR33979.1"/>
    </source>
</evidence>
<accession>G0QLD3</accession>
<evidence type="ECO:0000256" key="3">
    <source>
        <dbReference type="ARBA" id="ARBA00022728"/>
    </source>
</evidence>
<dbReference type="AlphaFoldDB" id="G0QLD3"/>
<evidence type="ECO:0000256" key="5">
    <source>
        <dbReference type="ARBA" id="ARBA00023242"/>
    </source>
</evidence>
<dbReference type="STRING" id="857967.G0QLD3"/>
<gene>
    <name evidence="8" type="ORF">IMG5_028970</name>
</gene>
<dbReference type="SUPFAM" id="SSF69322">
    <property type="entry name" value="Tricorn protease domain 2"/>
    <property type="match status" value="1"/>
</dbReference>
<evidence type="ECO:0000256" key="2">
    <source>
        <dbReference type="ARBA" id="ARBA00022664"/>
    </source>
</evidence>
<keyword evidence="9" id="KW-1185">Reference proteome</keyword>
<evidence type="ECO:0000313" key="9">
    <source>
        <dbReference type="Proteomes" id="UP000008983"/>
    </source>
</evidence>
<keyword evidence="5" id="KW-0539">Nucleus</keyword>
<protein>
    <submittedName>
        <fullName evidence="8">Splicing factor subunit 130kda, putative</fullName>
    </submittedName>
</protein>
<dbReference type="Pfam" id="PF03178">
    <property type="entry name" value="CPSF_A"/>
    <property type="match status" value="1"/>
</dbReference>
<dbReference type="GO" id="GO:0006397">
    <property type="term" value="P:mRNA processing"/>
    <property type="evidence" value="ECO:0007669"/>
    <property type="project" value="UniProtKB-KW"/>
</dbReference>
<evidence type="ECO:0000259" key="6">
    <source>
        <dbReference type="Pfam" id="PF03178"/>
    </source>
</evidence>
<dbReference type="EMBL" id="GL983246">
    <property type="protein sequence ID" value="EGR33979.1"/>
    <property type="molecule type" value="Genomic_DNA"/>
</dbReference>
<dbReference type="InterPro" id="IPR036322">
    <property type="entry name" value="WD40_repeat_dom_sf"/>
</dbReference>
<comment type="subcellular location">
    <subcellularLocation>
        <location evidence="1">Nucleus</location>
    </subcellularLocation>
</comment>
<feature type="domain" description="RSE1/DDB1/CPSF1 C-terminal" evidence="6">
    <location>
        <begin position="703"/>
        <end position="950"/>
    </location>
</feature>
<dbReference type="OrthoDB" id="436637at2759"/>
<dbReference type="FunCoup" id="G0QLD3">
    <property type="interactions" value="690"/>
</dbReference>
<organism evidence="8 9">
    <name type="scientific">Ichthyophthirius multifiliis</name>
    <name type="common">White spot disease agent</name>
    <name type="synonym">Ich</name>
    <dbReference type="NCBI Taxonomy" id="5932"/>
    <lineage>
        <taxon>Eukaryota</taxon>
        <taxon>Sar</taxon>
        <taxon>Alveolata</taxon>
        <taxon>Ciliophora</taxon>
        <taxon>Intramacronucleata</taxon>
        <taxon>Oligohymenophorea</taxon>
        <taxon>Hymenostomatida</taxon>
        <taxon>Ophryoglenina</taxon>
        <taxon>Ichthyophthirius</taxon>
    </lineage>
</organism>
<dbReference type="Pfam" id="PF10433">
    <property type="entry name" value="Beta-prop_RSE1_1st"/>
    <property type="match status" value="1"/>
</dbReference>
<dbReference type="GO" id="GO:0008380">
    <property type="term" value="P:RNA splicing"/>
    <property type="evidence" value="ECO:0007669"/>
    <property type="project" value="UniProtKB-KW"/>
</dbReference>
<dbReference type="FunFam" id="2.130.10.10:FF:001143">
    <property type="entry name" value="Pre-mRNA-splicing factor rse-1, putative"/>
    <property type="match status" value="1"/>
</dbReference>
<keyword evidence="2" id="KW-0507">mRNA processing</keyword>
<dbReference type="PANTHER" id="PTHR10644">
    <property type="entry name" value="DNA REPAIR/RNA PROCESSING CPSF FAMILY"/>
    <property type="match status" value="1"/>
</dbReference>
<name>G0QLD3_ICHMU</name>
<dbReference type="GO" id="GO:0005681">
    <property type="term" value="C:spliceosomal complex"/>
    <property type="evidence" value="ECO:0007669"/>
    <property type="project" value="UniProtKB-KW"/>
</dbReference>